<proteinExistence type="predicted"/>
<sequence length="498" mass="55384">MSNLQSGENRQGHIGLRGGRDSRGTIDPFSDQTKDAIQPSTTSKSGQPHPGPHLAIARCEHDHSTQKSHSSNDVELSVNKLPPELLSLIFKNCQTWWGTDVILPGSHGFPWVIGQVCSLWRQVLWTIGDIWSGIRIRSSLVLGVQETLPSILHQLMTQFHGLVSLEVPVLEIGVFTKLMAPCSGRLRSLRLTLSFDLLGIFLNLPLNYLAALESLDVAIAKAPLVLPVMTRQTNALREAPHLDSFSISYPYQIKRLGPIYSPSGLWLPWSQLTFLHCRGAHSIADVHTVLSQCVALVECVVVVRPFHAEDTTDGHRLPIALPHLRTFTFSPFSGDVDWAMFLEPFVLPSLDGLGCDNWALEPFRALVSRSKCCLRELECFMEASFADPFDVNDLCGFLRMLPSLVLLSTIALPPVFDLISRGELLPHIATLNCSVEIDGLDAFLDLMEKFPPGKGIQSAYISLYHELNEADEVNRRFISVCDQFLEEGRDITMEIFAD</sequence>
<name>A0A9P5XZB9_9AGAR</name>
<reference evidence="2" key="1">
    <citation type="submission" date="2020-11" db="EMBL/GenBank/DDBJ databases">
        <authorList>
            <consortium name="DOE Joint Genome Institute"/>
            <person name="Ahrendt S."/>
            <person name="Riley R."/>
            <person name="Andreopoulos W."/>
            <person name="Labutti K."/>
            <person name="Pangilinan J."/>
            <person name="Ruiz-Duenas F.J."/>
            <person name="Barrasa J.M."/>
            <person name="Sanchez-Garcia M."/>
            <person name="Camarero S."/>
            <person name="Miyauchi S."/>
            <person name="Serrano A."/>
            <person name="Linde D."/>
            <person name="Babiker R."/>
            <person name="Drula E."/>
            <person name="Ayuso-Fernandez I."/>
            <person name="Pacheco R."/>
            <person name="Padilla G."/>
            <person name="Ferreira P."/>
            <person name="Barriuso J."/>
            <person name="Kellner H."/>
            <person name="Castanera R."/>
            <person name="Alfaro M."/>
            <person name="Ramirez L."/>
            <person name="Pisabarro A.G."/>
            <person name="Kuo A."/>
            <person name="Tritt A."/>
            <person name="Lipzen A."/>
            <person name="He G."/>
            <person name="Yan M."/>
            <person name="Ng V."/>
            <person name="Cullen D."/>
            <person name="Martin F."/>
            <person name="Rosso M.-N."/>
            <person name="Henrissat B."/>
            <person name="Hibbett D."/>
            <person name="Martinez A.T."/>
            <person name="Grigoriev I.V."/>
        </authorList>
    </citation>
    <scope>NUCLEOTIDE SEQUENCE</scope>
    <source>
        <strain evidence="2">CBS 247.69</strain>
    </source>
</reference>
<dbReference type="AlphaFoldDB" id="A0A9P5XZB9"/>
<evidence type="ECO:0000313" key="2">
    <source>
        <dbReference type="EMBL" id="KAF9459493.1"/>
    </source>
</evidence>
<feature type="region of interest" description="Disordered" evidence="1">
    <location>
        <begin position="1"/>
        <end position="55"/>
    </location>
</feature>
<keyword evidence="3" id="KW-1185">Reference proteome</keyword>
<evidence type="ECO:0000256" key="1">
    <source>
        <dbReference type="SAM" id="MobiDB-lite"/>
    </source>
</evidence>
<evidence type="ECO:0008006" key="4">
    <source>
        <dbReference type="Google" id="ProtNLM"/>
    </source>
</evidence>
<gene>
    <name evidence="2" type="ORF">BDZ94DRAFT_1324715</name>
</gene>
<dbReference type="Proteomes" id="UP000807353">
    <property type="component" value="Unassembled WGS sequence"/>
</dbReference>
<dbReference type="OrthoDB" id="3042049at2759"/>
<protein>
    <recommendedName>
        <fullName evidence="4">F-box domain-containing protein</fullName>
    </recommendedName>
</protein>
<evidence type="ECO:0000313" key="3">
    <source>
        <dbReference type="Proteomes" id="UP000807353"/>
    </source>
</evidence>
<accession>A0A9P5XZB9</accession>
<organism evidence="2 3">
    <name type="scientific">Collybia nuda</name>
    <dbReference type="NCBI Taxonomy" id="64659"/>
    <lineage>
        <taxon>Eukaryota</taxon>
        <taxon>Fungi</taxon>
        <taxon>Dikarya</taxon>
        <taxon>Basidiomycota</taxon>
        <taxon>Agaricomycotina</taxon>
        <taxon>Agaricomycetes</taxon>
        <taxon>Agaricomycetidae</taxon>
        <taxon>Agaricales</taxon>
        <taxon>Tricholomatineae</taxon>
        <taxon>Clitocybaceae</taxon>
        <taxon>Collybia</taxon>
    </lineage>
</organism>
<dbReference type="EMBL" id="MU150315">
    <property type="protein sequence ID" value="KAF9459493.1"/>
    <property type="molecule type" value="Genomic_DNA"/>
</dbReference>
<comment type="caution">
    <text evidence="2">The sequence shown here is derived from an EMBL/GenBank/DDBJ whole genome shotgun (WGS) entry which is preliminary data.</text>
</comment>